<organism evidence="1 2">
    <name type="scientific">Pseudomonas pohangensis</name>
    <dbReference type="NCBI Taxonomy" id="364197"/>
    <lineage>
        <taxon>Bacteria</taxon>
        <taxon>Pseudomonadati</taxon>
        <taxon>Pseudomonadota</taxon>
        <taxon>Gammaproteobacteria</taxon>
        <taxon>Pseudomonadales</taxon>
        <taxon>Pseudomonadaceae</taxon>
        <taxon>Pseudomonas</taxon>
    </lineage>
</organism>
<dbReference type="Proteomes" id="UP000243232">
    <property type="component" value="Chromosome I"/>
</dbReference>
<accession>A0A1H2GPV0</accession>
<protein>
    <submittedName>
        <fullName evidence="1">Uncharacterized protein</fullName>
    </submittedName>
</protein>
<proteinExistence type="predicted"/>
<dbReference type="RefSeq" id="WP_090195664.1">
    <property type="nucleotide sequence ID" value="NZ_LT629785.1"/>
</dbReference>
<evidence type="ECO:0000313" key="2">
    <source>
        <dbReference type="Proteomes" id="UP000243232"/>
    </source>
</evidence>
<evidence type="ECO:0000313" key="1">
    <source>
        <dbReference type="EMBL" id="SDU21700.1"/>
    </source>
</evidence>
<sequence>MRAYTASDILSFFEQHRPLATHYIVAHTRFRPSNCSAAQIARFAQQTSADLHHALNHFTDLVNPGHERRARKKQHQFRPLTLSTIEFLNPNVLQSGTVHVNVCLGNISKEFATADIERFFRHCWVNEVKQADKINVQELSIGHTVFDYVLKEAKSSSAKAMDCLGTWDVDNTFVPNDPAF</sequence>
<dbReference type="EMBL" id="LT629785">
    <property type="protein sequence ID" value="SDU21700.1"/>
    <property type="molecule type" value="Genomic_DNA"/>
</dbReference>
<name>A0A1H2GPV0_9PSED</name>
<dbReference type="AlphaFoldDB" id="A0A1H2GPV0"/>
<gene>
    <name evidence="1" type="ORF">SAMN05216296_2458</name>
</gene>
<keyword evidence="2" id="KW-1185">Reference proteome</keyword>
<reference evidence="2" key="1">
    <citation type="submission" date="2016-10" db="EMBL/GenBank/DDBJ databases">
        <authorList>
            <person name="Varghese N."/>
            <person name="Submissions S."/>
        </authorList>
    </citation>
    <scope>NUCLEOTIDE SEQUENCE [LARGE SCALE GENOMIC DNA]</scope>
    <source>
        <strain evidence="2">DSM 17875</strain>
    </source>
</reference>